<dbReference type="Proteomes" id="UP000238034">
    <property type="component" value="Unassembled WGS sequence"/>
</dbReference>
<name>A0A2T0U366_9SPHI</name>
<protein>
    <submittedName>
        <fullName evidence="4">Lipopolysaccharide biosynthesis glycosyltransferase</fullName>
    </submittedName>
</protein>
<sequence>MIRFINVKILSLRNIICLIMSEPNTIILAVACNNHYVIMLAALLKSIEINHTSGELIEVWIIDDNISRRNKARLEASVDCKMIKLLWIRNKEAIPHDMKLPLDRNTYPLNIFMRIFIPYFIPANRPKVLYMDVDMIVTFDISKLWQTDVSNYVLAAVTDSSAVYIKNNIKNYKELGLPGDSKYFNSGLLLMNVSRWRDEDVTRKVIHSVNDNRKFTEFSDQYGLNVNLVGKWLELDPLWNYYADGTHLAPYNIHFFHRKPFYKSYFNNKAYQELFYKYLNQTEWRNSKPVGEIKRYIIKARNVLEKLPLYLKQRPPARKLALKR</sequence>
<evidence type="ECO:0000256" key="3">
    <source>
        <dbReference type="ARBA" id="ARBA00022723"/>
    </source>
</evidence>
<evidence type="ECO:0000313" key="5">
    <source>
        <dbReference type="Proteomes" id="UP000238034"/>
    </source>
</evidence>
<dbReference type="PANTHER" id="PTHR13778:SF47">
    <property type="entry name" value="LIPOPOLYSACCHARIDE 1,3-GALACTOSYLTRANSFERASE"/>
    <property type="match status" value="1"/>
</dbReference>
<keyword evidence="2 4" id="KW-0808">Transferase</keyword>
<keyword evidence="1" id="KW-0328">Glycosyltransferase</keyword>
<evidence type="ECO:0000256" key="2">
    <source>
        <dbReference type="ARBA" id="ARBA00022679"/>
    </source>
</evidence>
<evidence type="ECO:0000256" key="1">
    <source>
        <dbReference type="ARBA" id="ARBA00022676"/>
    </source>
</evidence>
<dbReference type="CDD" id="cd04194">
    <property type="entry name" value="GT8_A4GalT_like"/>
    <property type="match status" value="1"/>
</dbReference>
<dbReference type="InterPro" id="IPR002495">
    <property type="entry name" value="Glyco_trans_8"/>
</dbReference>
<dbReference type="GO" id="GO:0046872">
    <property type="term" value="F:metal ion binding"/>
    <property type="evidence" value="ECO:0007669"/>
    <property type="project" value="UniProtKB-KW"/>
</dbReference>
<dbReference type="Pfam" id="PF01501">
    <property type="entry name" value="Glyco_transf_8"/>
    <property type="match status" value="1"/>
</dbReference>
<reference evidence="4 5" key="1">
    <citation type="submission" date="2018-03" db="EMBL/GenBank/DDBJ databases">
        <title>Genomic Encyclopedia of Type Strains, Phase III (KMG-III): the genomes of soil and plant-associated and newly described type strains.</title>
        <authorList>
            <person name="Whitman W."/>
        </authorList>
    </citation>
    <scope>NUCLEOTIDE SEQUENCE [LARGE SCALE GENOMIC DNA]</scope>
    <source>
        <strain evidence="4 5">CGMCC 1.9313</strain>
    </source>
</reference>
<keyword evidence="5" id="KW-1185">Reference proteome</keyword>
<dbReference type="PANTHER" id="PTHR13778">
    <property type="entry name" value="GLYCOSYLTRANSFERASE 8 DOMAIN-CONTAINING PROTEIN"/>
    <property type="match status" value="1"/>
</dbReference>
<keyword evidence="3" id="KW-0479">Metal-binding</keyword>
<gene>
    <name evidence="4" type="ORF">B0I27_106121</name>
</gene>
<dbReference type="GO" id="GO:0016757">
    <property type="term" value="F:glycosyltransferase activity"/>
    <property type="evidence" value="ECO:0007669"/>
    <property type="project" value="UniProtKB-KW"/>
</dbReference>
<organism evidence="4 5">
    <name type="scientific">Arcticibacter pallidicorallinus</name>
    <dbReference type="NCBI Taxonomy" id="1259464"/>
    <lineage>
        <taxon>Bacteria</taxon>
        <taxon>Pseudomonadati</taxon>
        <taxon>Bacteroidota</taxon>
        <taxon>Sphingobacteriia</taxon>
        <taxon>Sphingobacteriales</taxon>
        <taxon>Sphingobacteriaceae</taxon>
        <taxon>Arcticibacter</taxon>
    </lineage>
</organism>
<accession>A0A2T0U366</accession>
<dbReference type="InterPro" id="IPR029044">
    <property type="entry name" value="Nucleotide-diphossugar_trans"/>
</dbReference>
<dbReference type="AlphaFoldDB" id="A0A2T0U366"/>
<proteinExistence type="predicted"/>
<evidence type="ECO:0000313" key="4">
    <source>
        <dbReference type="EMBL" id="PRY52361.1"/>
    </source>
</evidence>
<dbReference type="InterPro" id="IPR050748">
    <property type="entry name" value="Glycosyltrans_8_dom-fam"/>
</dbReference>
<dbReference type="SUPFAM" id="SSF53448">
    <property type="entry name" value="Nucleotide-diphospho-sugar transferases"/>
    <property type="match status" value="1"/>
</dbReference>
<dbReference type="Gene3D" id="3.90.550.10">
    <property type="entry name" value="Spore Coat Polysaccharide Biosynthesis Protein SpsA, Chain A"/>
    <property type="match status" value="1"/>
</dbReference>
<comment type="caution">
    <text evidence="4">The sequence shown here is derived from an EMBL/GenBank/DDBJ whole genome shotgun (WGS) entry which is preliminary data.</text>
</comment>
<dbReference type="EMBL" id="PVTH01000006">
    <property type="protein sequence ID" value="PRY52361.1"/>
    <property type="molecule type" value="Genomic_DNA"/>
</dbReference>